<evidence type="ECO:0000313" key="1">
    <source>
        <dbReference type="EMBL" id="EAY06510.1"/>
    </source>
</evidence>
<dbReference type="InParanoid" id="A2ELI3"/>
<dbReference type="EMBL" id="DS113422">
    <property type="protein sequence ID" value="EAY06510.1"/>
    <property type="molecule type" value="Genomic_DNA"/>
</dbReference>
<proteinExistence type="predicted"/>
<reference evidence="1" key="2">
    <citation type="journal article" date="2007" name="Science">
        <title>Draft genome sequence of the sexually transmitted pathogen Trichomonas vaginalis.</title>
        <authorList>
            <person name="Carlton J.M."/>
            <person name="Hirt R.P."/>
            <person name="Silva J.C."/>
            <person name="Delcher A.L."/>
            <person name="Schatz M."/>
            <person name="Zhao Q."/>
            <person name="Wortman J.R."/>
            <person name="Bidwell S.L."/>
            <person name="Alsmark U.C.M."/>
            <person name="Besteiro S."/>
            <person name="Sicheritz-Ponten T."/>
            <person name="Noel C.J."/>
            <person name="Dacks J.B."/>
            <person name="Foster P.G."/>
            <person name="Simillion C."/>
            <person name="Van de Peer Y."/>
            <person name="Miranda-Saavedra D."/>
            <person name="Barton G.J."/>
            <person name="Westrop G.D."/>
            <person name="Mueller S."/>
            <person name="Dessi D."/>
            <person name="Fiori P.L."/>
            <person name="Ren Q."/>
            <person name="Paulsen I."/>
            <person name="Zhang H."/>
            <person name="Bastida-Corcuera F.D."/>
            <person name="Simoes-Barbosa A."/>
            <person name="Brown M.T."/>
            <person name="Hayes R.D."/>
            <person name="Mukherjee M."/>
            <person name="Okumura C.Y."/>
            <person name="Schneider R."/>
            <person name="Smith A.J."/>
            <person name="Vanacova S."/>
            <person name="Villalvazo M."/>
            <person name="Haas B.J."/>
            <person name="Pertea M."/>
            <person name="Feldblyum T.V."/>
            <person name="Utterback T.R."/>
            <person name="Shu C.L."/>
            <person name="Osoegawa K."/>
            <person name="de Jong P.J."/>
            <person name="Hrdy I."/>
            <person name="Horvathova L."/>
            <person name="Zubacova Z."/>
            <person name="Dolezal P."/>
            <person name="Malik S.B."/>
            <person name="Logsdon J.M. Jr."/>
            <person name="Henze K."/>
            <person name="Gupta A."/>
            <person name="Wang C.C."/>
            <person name="Dunne R.L."/>
            <person name="Upcroft J.A."/>
            <person name="Upcroft P."/>
            <person name="White O."/>
            <person name="Salzberg S.L."/>
            <person name="Tang P."/>
            <person name="Chiu C.-H."/>
            <person name="Lee Y.-S."/>
            <person name="Embley T.M."/>
            <person name="Coombs G.H."/>
            <person name="Mottram J.C."/>
            <person name="Tachezy J."/>
            <person name="Fraser-Liggett C.M."/>
            <person name="Johnson P.J."/>
        </authorList>
    </citation>
    <scope>NUCLEOTIDE SEQUENCE [LARGE SCALE GENOMIC DNA]</scope>
    <source>
        <strain evidence="1">G3</strain>
    </source>
</reference>
<gene>
    <name evidence="1" type="ORF">TVAG_257490</name>
</gene>
<dbReference type="AlphaFoldDB" id="A2ELI3"/>
<keyword evidence="2" id="KW-1185">Reference proteome</keyword>
<dbReference type="RefSeq" id="XP_001318733.1">
    <property type="nucleotide sequence ID" value="XM_001318698.1"/>
</dbReference>
<dbReference type="VEuPathDB" id="TrichDB:TVAG_257490"/>
<dbReference type="VEuPathDB" id="TrichDB:TVAGG3_0005070"/>
<accession>A2ELI3</accession>
<dbReference type="KEGG" id="tva:4764386"/>
<organism evidence="1 2">
    <name type="scientific">Trichomonas vaginalis (strain ATCC PRA-98 / G3)</name>
    <dbReference type="NCBI Taxonomy" id="412133"/>
    <lineage>
        <taxon>Eukaryota</taxon>
        <taxon>Metamonada</taxon>
        <taxon>Parabasalia</taxon>
        <taxon>Trichomonadida</taxon>
        <taxon>Trichomonadidae</taxon>
        <taxon>Trichomonas</taxon>
    </lineage>
</organism>
<dbReference type="Proteomes" id="UP000001542">
    <property type="component" value="Unassembled WGS sequence"/>
</dbReference>
<evidence type="ECO:0000313" key="2">
    <source>
        <dbReference type="Proteomes" id="UP000001542"/>
    </source>
</evidence>
<reference evidence="1" key="1">
    <citation type="submission" date="2006-10" db="EMBL/GenBank/DDBJ databases">
        <authorList>
            <person name="Amadeo P."/>
            <person name="Zhao Q."/>
            <person name="Wortman J."/>
            <person name="Fraser-Liggett C."/>
            <person name="Carlton J."/>
        </authorList>
    </citation>
    <scope>NUCLEOTIDE SEQUENCE</scope>
    <source>
        <strain evidence="1">G3</strain>
    </source>
</reference>
<protein>
    <submittedName>
        <fullName evidence="1">Uncharacterized protein</fullName>
    </submittedName>
</protein>
<name>A2ELI3_TRIV3</name>
<sequence>MTSNWIFSYSASRTYNIRNKDYQILRSGGIQIYYKIDGGSDSSLSSRPNGVWTIGEFEFKLLYENVESSDYINIIYDVTNKGTRSHSLGISTYAGLWIDNQEFNTVINPLEGNLGFEGIYNDHSAKFILRGTERVTDVDTIFYRKTNDASDWATKNLWKNRSSYDTKPAGTDSSFAFSWQNRNFEPKEEKNFSFLIGREFIDSYKITLKTLAIDFYPLLSEVFAISILNFFEK</sequence>